<organism evidence="1 2">
    <name type="scientific">Trueperella pecoris</name>
    <dbReference type="NCBI Taxonomy" id="2733571"/>
    <lineage>
        <taxon>Bacteria</taxon>
        <taxon>Bacillati</taxon>
        <taxon>Actinomycetota</taxon>
        <taxon>Actinomycetes</taxon>
        <taxon>Actinomycetales</taxon>
        <taxon>Actinomycetaceae</taxon>
        <taxon>Trueperella</taxon>
    </lineage>
</organism>
<protein>
    <submittedName>
        <fullName evidence="1">Uncharacterized protein</fullName>
    </submittedName>
</protein>
<reference evidence="1 2" key="1">
    <citation type="submission" date="2020-10" db="EMBL/GenBank/DDBJ databases">
        <title>Trueperella pecoris sp. nov. isolated from bovine and porcine specimens.</title>
        <authorList>
            <person name="Schoenecker L."/>
            <person name="Schnydrig P."/>
            <person name="Brodard I."/>
            <person name="Thomann A."/>
            <person name="Hemphill A."/>
            <person name="Rodriguez-Campos S."/>
            <person name="Perreten V."/>
            <person name="Jores J."/>
            <person name="Kittl S."/>
        </authorList>
    </citation>
    <scope>NUCLEOTIDE SEQUENCE [LARGE SCALE GENOMIC DNA]</scope>
    <source>
        <strain evidence="1 2">15A0121</strain>
    </source>
</reference>
<dbReference type="EMBL" id="CP063213">
    <property type="protein sequence ID" value="QOR45466.1"/>
    <property type="molecule type" value="Genomic_DNA"/>
</dbReference>
<accession>A0A7M1QUD3</accession>
<keyword evidence="2" id="KW-1185">Reference proteome</keyword>
<evidence type="ECO:0000313" key="2">
    <source>
        <dbReference type="Proteomes" id="UP000595053"/>
    </source>
</evidence>
<dbReference type="RefSeq" id="WP_197551038.1">
    <property type="nucleotide sequence ID" value="NZ_CP063213.1"/>
</dbReference>
<dbReference type="AlphaFoldDB" id="A0A7M1QUD3"/>
<sequence>MNCITALISLQYHLREIASRDDIDGELASSLFETALEIDDFFTRSRLETTAIGYARSYPDQP</sequence>
<dbReference type="Proteomes" id="UP000595053">
    <property type="component" value="Chromosome"/>
</dbReference>
<name>A0A7M1QUD3_9ACTO</name>
<proteinExistence type="predicted"/>
<evidence type="ECO:0000313" key="1">
    <source>
        <dbReference type="EMBL" id="QOR45466.1"/>
    </source>
</evidence>
<gene>
    <name evidence="1" type="ORF">INS88_09440</name>
</gene>